<name>A0A8X8II46_9BACT</name>
<comment type="caution">
    <text evidence="4">The sequence shown here is derived from an EMBL/GenBank/DDBJ whole genome shotgun (WGS) entry which is preliminary data.</text>
</comment>
<dbReference type="InterPro" id="IPR050248">
    <property type="entry name" value="Polysacc_deacetylase_ArnD"/>
</dbReference>
<dbReference type="GO" id="GO:0016020">
    <property type="term" value="C:membrane"/>
    <property type="evidence" value="ECO:0007669"/>
    <property type="project" value="TreeGrafter"/>
</dbReference>
<evidence type="ECO:0000256" key="2">
    <source>
        <dbReference type="ARBA" id="ARBA00022801"/>
    </source>
</evidence>
<evidence type="ECO:0000256" key="1">
    <source>
        <dbReference type="ARBA" id="ARBA00022723"/>
    </source>
</evidence>
<proteinExistence type="predicted"/>
<dbReference type="Gene3D" id="3.20.20.370">
    <property type="entry name" value="Glycoside hydrolase/deacetylase"/>
    <property type="match status" value="1"/>
</dbReference>
<dbReference type="PANTHER" id="PTHR10587:SF133">
    <property type="entry name" value="CHITIN DEACETYLASE 1-RELATED"/>
    <property type="match status" value="1"/>
</dbReference>
<evidence type="ECO:0000313" key="4">
    <source>
        <dbReference type="EMBL" id="SDX14164.1"/>
    </source>
</evidence>
<keyword evidence="5" id="KW-1185">Reference proteome</keyword>
<reference evidence="4 5" key="1">
    <citation type="submission" date="2016-10" db="EMBL/GenBank/DDBJ databases">
        <authorList>
            <person name="Varghese N."/>
            <person name="Submissions S."/>
        </authorList>
    </citation>
    <scope>NUCLEOTIDE SEQUENCE [LARGE SCALE GENOMIC DNA]</scope>
    <source>
        <strain evidence="4 5">DSM 25353</strain>
    </source>
</reference>
<dbReference type="GO" id="GO:0016810">
    <property type="term" value="F:hydrolase activity, acting on carbon-nitrogen (but not peptide) bonds"/>
    <property type="evidence" value="ECO:0007669"/>
    <property type="project" value="InterPro"/>
</dbReference>
<keyword evidence="1" id="KW-0479">Metal-binding</keyword>
<dbReference type="Pfam" id="PF01522">
    <property type="entry name" value="Polysacc_deac_1"/>
    <property type="match status" value="1"/>
</dbReference>
<dbReference type="InterPro" id="IPR011330">
    <property type="entry name" value="Glyco_hydro/deAcase_b/a-brl"/>
</dbReference>
<keyword evidence="2" id="KW-0378">Hydrolase</keyword>
<protein>
    <submittedName>
        <fullName evidence="4">Peptidoglycan/xylan/chitin deacetylase, PgdA/CDA1 family</fullName>
    </submittedName>
</protein>
<dbReference type="GO" id="GO:0046872">
    <property type="term" value="F:metal ion binding"/>
    <property type="evidence" value="ECO:0007669"/>
    <property type="project" value="UniProtKB-KW"/>
</dbReference>
<dbReference type="Proteomes" id="UP000198711">
    <property type="component" value="Unassembled WGS sequence"/>
</dbReference>
<accession>A0A8X8II46</accession>
<dbReference type="AlphaFoldDB" id="A0A8X8II46"/>
<dbReference type="CDD" id="cd10917">
    <property type="entry name" value="CE4_NodB_like_6s_7s"/>
    <property type="match status" value="1"/>
</dbReference>
<organism evidence="4 5">
    <name type="scientific">Hydrobacter penzbergensis</name>
    <dbReference type="NCBI Taxonomy" id="1235997"/>
    <lineage>
        <taxon>Bacteria</taxon>
        <taxon>Pseudomonadati</taxon>
        <taxon>Bacteroidota</taxon>
        <taxon>Chitinophagia</taxon>
        <taxon>Chitinophagales</taxon>
        <taxon>Chitinophagaceae</taxon>
        <taxon>Hydrobacter</taxon>
    </lineage>
</organism>
<feature type="domain" description="NodB homology" evidence="3">
    <location>
        <begin position="26"/>
        <end position="203"/>
    </location>
</feature>
<dbReference type="InterPro" id="IPR002509">
    <property type="entry name" value="NODB_dom"/>
</dbReference>
<dbReference type="SUPFAM" id="SSF88713">
    <property type="entry name" value="Glycoside hydrolase/deacetylase"/>
    <property type="match status" value="1"/>
</dbReference>
<evidence type="ECO:0000259" key="3">
    <source>
        <dbReference type="PROSITE" id="PS51677"/>
    </source>
</evidence>
<dbReference type="PROSITE" id="PS51677">
    <property type="entry name" value="NODB"/>
    <property type="match status" value="1"/>
</dbReference>
<dbReference type="EMBL" id="FNNO01000009">
    <property type="protein sequence ID" value="SDX14164.1"/>
    <property type="molecule type" value="Genomic_DNA"/>
</dbReference>
<evidence type="ECO:0000313" key="5">
    <source>
        <dbReference type="Proteomes" id="UP000198711"/>
    </source>
</evidence>
<gene>
    <name evidence="4" type="ORF">SAMN05444410_109160</name>
</gene>
<dbReference type="RefSeq" id="WP_092724139.1">
    <property type="nucleotide sequence ID" value="NZ_FNNO01000009.1"/>
</dbReference>
<dbReference type="PANTHER" id="PTHR10587">
    <property type="entry name" value="GLYCOSYL TRANSFERASE-RELATED"/>
    <property type="match status" value="1"/>
</dbReference>
<dbReference type="GO" id="GO:0005975">
    <property type="term" value="P:carbohydrate metabolic process"/>
    <property type="evidence" value="ECO:0007669"/>
    <property type="project" value="InterPro"/>
</dbReference>
<sequence>MYLVHTPWWLRALYPKLVWQIPVKEKVLYLSFDDGPHETATPFVLDQLQQYGAKASFFCIGKNVMAHPAIYERIIREGHAVGNHTQHHLNGWKTPDQAYIKDINLAAEHIHSTLFRPPYGRIRRSQYRQLKAAHPNMRVIMWSVLSGDFDTGLSPETGLSYVLQYAKPGSIIVFHDSAKAWDRLQYALPRVLAHFKQEGYRFESI</sequence>